<reference evidence="4" key="2">
    <citation type="submission" date="2025-08" db="UniProtKB">
        <authorList>
            <consortium name="Ensembl"/>
        </authorList>
    </citation>
    <scope>IDENTIFICATION</scope>
</reference>
<evidence type="ECO:0000256" key="1">
    <source>
        <dbReference type="ARBA" id="ARBA00025733"/>
    </source>
</evidence>
<proteinExistence type="inferred from homology"/>
<dbReference type="GO" id="GO:0051131">
    <property type="term" value="P:chaperone-mediated protein complex assembly"/>
    <property type="evidence" value="ECO:0007669"/>
    <property type="project" value="TreeGrafter"/>
</dbReference>
<dbReference type="PANTHER" id="PTHR22932">
    <property type="entry name" value="TELOMERASE-BINDING PROTEIN P23 HSP90 CO-CHAPERONE"/>
    <property type="match status" value="1"/>
</dbReference>
<comment type="similarity">
    <text evidence="1">Belongs to the p23/wos2 family.</text>
</comment>
<dbReference type="GO" id="GO:0006457">
    <property type="term" value="P:protein folding"/>
    <property type="evidence" value="ECO:0007669"/>
    <property type="project" value="TreeGrafter"/>
</dbReference>
<organism evidence="4 5">
    <name type="scientific">Anas platyrhynchos</name>
    <name type="common">Mallard</name>
    <name type="synonym">Anas boschas</name>
    <dbReference type="NCBI Taxonomy" id="8839"/>
    <lineage>
        <taxon>Eukaryota</taxon>
        <taxon>Metazoa</taxon>
        <taxon>Chordata</taxon>
        <taxon>Craniata</taxon>
        <taxon>Vertebrata</taxon>
        <taxon>Euteleostomi</taxon>
        <taxon>Archelosauria</taxon>
        <taxon>Archosauria</taxon>
        <taxon>Dinosauria</taxon>
        <taxon>Saurischia</taxon>
        <taxon>Theropoda</taxon>
        <taxon>Coelurosauria</taxon>
        <taxon>Aves</taxon>
        <taxon>Neognathae</taxon>
        <taxon>Galloanserae</taxon>
        <taxon>Anseriformes</taxon>
        <taxon>Anatidae</taxon>
        <taxon>Anatinae</taxon>
        <taxon>Anas</taxon>
    </lineage>
</organism>
<feature type="region of interest" description="Disordered" evidence="2">
    <location>
        <begin position="118"/>
        <end position="139"/>
    </location>
</feature>
<evidence type="ECO:0000313" key="4">
    <source>
        <dbReference type="Ensembl" id="ENSAPLP00020012667.1"/>
    </source>
</evidence>
<dbReference type="PANTHER" id="PTHR22932:SF4">
    <property type="entry name" value="PROTEIN PTGES3L-RELATED"/>
    <property type="match status" value="1"/>
</dbReference>
<reference evidence="4" key="3">
    <citation type="submission" date="2025-09" db="UniProtKB">
        <authorList>
            <consortium name="Ensembl"/>
        </authorList>
    </citation>
    <scope>IDENTIFICATION</scope>
</reference>
<feature type="compositionally biased region" description="Gly residues" evidence="2">
    <location>
        <begin position="119"/>
        <end position="135"/>
    </location>
</feature>
<protein>
    <submittedName>
        <fullName evidence="4">Prostaglandin E synthase 3 like</fullName>
    </submittedName>
</protein>
<dbReference type="SUPFAM" id="SSF49764">
    <property type="entry name" value="HSP20-like chaperones"/>
    <property type="match status" value="1"/>
</dbReference>
<dbReference type="InterPro" id="IPR008978">
    <property type="entry name" value="HSP20-like_chaperone"/>
</dbReference>
<evidence type="ECO:0000259" key="3">
    <source>
        <dbReference type="PROSITE" id="PS51203"/>
    </source>
</evidence>
<accession>A0A8B9SXY3</accession>
<evidence type="ECO:0000313" key="5">
    <source>
        <dbReference type="Proteomes" id="UP000694400"/>
    </source>
</evidence>
<dbReference type="InterPro" id="IPR007052">
    <property type="entry name" value="CS_dom"/>
</dbReference>
<dbReference type="CDD" id="cd00237">
    <property type="entry name" value="p23"/>
    <property type="match status" value="1"/>
</dbReference>
<dbReference type="Proteomes" id="UP000694400">
    <property type="component" value="Chromosome 25"/>
</dbReference>
<dbReference type="AlphaFoldDB" id="A0A8B9SXY3"/>
<feature type="domain" description="CS" evidence="3">
    <location>
        <begin position="3"/>
        <end position="91"/>
    </location>
</feature>
<sequence>MARQHAKTLWYDRPRYVFLEFCVEDSRDVKVVIEDHRVVFSCKNADGVEFYNEINLYGRVNSKDSQDKRSDRSITCFIRKWKEKVAWPRITKENIKPAWLSVDFDNWRDWEGDEEVERGGGQVRRGWGTGLGSGTGNWDKGPCTGTGILDWDVELG</sequence>
<name>A0A8B9SXY3_ANAPL</name>
<dbReference type="Ensembl" id="ENSAPLT00020013632.1">
    <property type="protein sequence ID" value="ENSAPLP00020012667.1"/>
    <property type="gene ID" value="ENSAPLG00020009290.1"/>
</dbReference>
<dbReference type="GO" id="GO:0051087">
    <property type="term" value="F:protein-folding chaperone binding"/>
    <property type="evidence" value="ECO:0007669"/>
    <property type="project" value="TreeGrafter"/>
</dbReference>
<dbReference type="InterPro" id="IPR045250">
    <property type="entry name" value="p23-like"/>
</dbReference>
<reference evidence="4" key="1">
    <citation type="submission" date="2019-08" db="EMBL/GenBank/DDBJ databases">
        <title>Three high-quality genomes provides insights into domestication of ducks.</title>
        <authorList>
            <person name="Hou Z.C."/>
            <person name="Zhu F."/>
            <person name="Yin Z.T."/>
            <person name="Zhang F."/>
        </authorList>
    </citation>
    <scope>NUCLEOTIDE SEQUENCE [LARGE SCALE GENOMIC DNA]</scope>
</reference>
<dbReference type="FunFam" id="2.60.40.790:FF:000003">
    <property type="entry name" value="prostaglandin E synthase 3"/>
    <property type="match status" value="1"/>
</dbReference>
<dbReference type="Gene3D" id="2.60.40.790">
    <property type="match status" value="1"/>
</dbReference>
<dbReference type="GO" id="GO:0005829">
    <property type="term" value="C:cytosol"/>
    <property type="evidence" value="ECO:0007669"/>
    <property type="project" value="TreeGrafter"/>
</dbReference>
<dbReference type="PROSITE" id="PS51203">
    <property type="entry name" value="CS"/>
    <property type="match status" value="1"/>
</dbReference>
<dbReference type="GO" id="GO:0051879">
    <property type="term" value="F:Hsp90 protein binding"/>
    <property type="evidence" value="ECO:0007669"/>
    <property type="project" value="InterPro"/>
</dbReference>
<dbReference type="GO" id="GO:0005634">
    <property type="term" value="C:nucleus"/>
    <property type="evidence" value="ECO:0007669"/>
    <property type="project" value="TreeGrafter"/>
</dbReference>
<evidence type="ECO:0000256" key="2">
    <source>
        <dbReference type="SAM" id="MobiDB-lite"/>
    </source>
</evidence>